<dbReference type="InterPro" id="IPR013780">
    <property type="entry name" value="Glyco_hydro_b"/>
</dbReference>
<name>A0ABS5KTP1_9ACTN</name>
<proteinExistence type="predicted"/>
<comment type="caution">
    <text evidence="2">The sequence shown here is derived from an EMBL/GenBank/DDBJ whole genome shotgun (WGS) entry which is preliminary data.</text>
</comment>
<evidence type="ECO:0000313" key="3">
    <source>
        <dbReference type="Proteomes" id="UP000730482"/>
    </source>
</evidence>
<dbReference type="Proteomes" id="UP000730482">
    <property type="component" value="Unassembled WGS sequence"/>
</dbReference>
<feature type="signal peptide" evidence="1">
    <location>
        <begin position="1"/>
        <end position="28"/>
    </location>
</feature>
<dbReference type="Gene3D" id="2.60.40.1180">
    <property type="entry name" value="Golgi alpha-mannosidase II"/>
    <property type="match status" value="1"/>
</dbReference>
<dbReference type="PROSITE" id="PS51318">
    <property type="entry name" value="TAT"/>
    <property type="match status" value="1"/>
</dbReference>
<protein>
    <submittedName>
        <fullName evidence="2">Uncharacterized protein</fullName>
    </submittedName>
</protein>
<keyword evidence="3" id="KW-1185">Reference proteome</keyword>
<sequence length="451" mass="45296">MSMYRRRFLTAGGAAVAAVTVGARTAGASASADSTTNAGASPSPNITVDFTKVLTKVDPLGIGWTCSTYKGGTGAANINASATWKATLAALGAGHVRIPLRWNHGDPGSSAGGAQTSGDADTYIKNIRGMGALPFVIYGGDSSDNGGLNGSDAAAFVAHYNGAGGSANGGPVKYWVIGNEPDVSGGTSAYLSALPGIVSAMHGADPSVVISAPAAAWFDTGLLQAAATIDGVGILSYHAYNGGDAAPGGFPNESAYHANIATLKTYKPGVLYGVEEANWHYVGGAAEFFDWHNTCFIADAAGQVLSAGGHFTQYSDSNGPLGLLNDGGGQGQPGSLGTPLPAYWGLGIWTGMAGQFKKYSAAMVPVTSTLAGTAVSAFACDNGKVVLVNKQAAAQPAVIGLVGRTSGTYEVWATQPGSPTAPIHKVAFGQYSGSQISYTVPAGTAVSVDIS</sequence>
<organism evidence="2 3">
    <name type="scientific">Catenulispora pinistramenti</name>
    <dbReference type="NCBI Taxonomy" id="2705254"/>
    <lineage>
        <taxon>Bacteria</taxon>
        <taxon>Bacillati</taxon>
        <taxon>Actinomycetota</taxon>
        <taxon>Actinomycetes</taxon>
        <taxon>Catenulisporales</taxon>
        <taxon>Catenulisporaceae</taxon>
        <taxon>Catenulispora</taxon>
    </lineage>
</organism>
<dbReference type="RefSeq" id="WP_212010985.1">
    <property type="nucleotide sequence ID" value="NZ_JAAFYZ010000072.1"/>
</dbReference>
<evidence type="ECO:0000256" key="1">
    <source>
        <dbReference type="SAM" id="SignalP"/>
    </source>
</evidence>
<gene>
    <name evidence="2" type="ORF">KGQ19_21420</name>
</gene>
<dbReference type="InterPro" id="IPR017853">
    <property type="entry name" value="GH"/>
</dbReference>
<dbReference type="InterPro" id="IPR006311">
    <property type="entry name" value="TAT_signal"/>
</dbReference>
<evidence type="ECO:0000313" key="2">
    <source>
        <dbReference type="EMBL" id="MBS2549427.1"/>
    </source>
</evidence>
<keyword evidence="1" id="KW-0732">Signal</keyword>
<dbReference type="Gene3D" id="3.20.20.80">
    <property type="entry name" value="Glycosidases"/>
    <property type="match status" value="1"/>
</dbReference>
<accession>A0ABS5KTP1</accession>
<dbReference type="EMBL" id="JAAFYZ010000072">
    <property type="protein sequence ID" value="MBS2549427.1"/>
    <property type="molecule type" value="Genomic_DNA"/>
</dbReference>
<reference evidence="2 3" key="1">
    <citation type="submission" date="2020-02" db="EMBL/GenBank/DDBJ databases">
        <title>Acidophilic actinobacteria isolated from forest soil.</title>
        <authorList>
            <person name="Golinska P."/>
        </authorList>
    </citation>
    <scope>NUCLEOTIDE SEQUENCE [LARGE SCALE GENOMIC DNA]</scope>
    <source>
        <strain evidence="2 3">NL8</strain>
    </source>
</reference>
<dbReference type="SUPFAM" id="SSF51445">
    <property type="entry name" value="(Trans)glycosidases"/>
    <property type="match status" value="1"/>
</dbReference>
<feature type="chain" id="PRO_5046032245" evidence="1">
    <location>
        <begin position="29"/>
        <end position="451"/>
    </location>
</feature>